<accession>A0A8D9M6T9</accession>
<dbReference type="Gramene" id="A07p02520.2_BraZ1">
    <property type="protein sequence ID" value="A07p02520.2_BraZ1.CDS.1"/>
    <property type="gene ID" value="A07g02520.2_BraZ1"/>
</dbReference>
<proteinExistence type="predicted"/>
<dbReference type="AlphaFoldDB" id="A0A8D9M6T9"/>
<gene>
    <name evidence="1" type="ORF">BRAPAZ1V2_A07P02520.2</name>
</gene>
<name>A0A8D9M6T9_BRACM</name>
<dbReference type="Proteomes" id="UP000694005">
    <property type="component" value="Chromosome A07"/>
</dbReference>
<dbReference type="EMBL" id="LS974623">
    <property type="protein sequence ID" value="CAG7900608.1"/>
    <property type="molecule type" value="Genomic_DNA"/>
</dbReference>
<evidence type="ECO:0000313" key="1">
    <source>
        <dbReference type="EMBL" id="CAG7900608.1"/>
    </source>
</evidence>
<sequence length="54" mass="6442">MIFFSKTKTLEPILVAGKFMPLPYHRILLIFCRWRSSIVVLDHRDRGKSTDYDE</sequence>
<protein>
    <submittedName>
        <fullName evidence="1">Uncharacterized protein</fullName>
    </submittedName>
</protein>
<reference evidence="1 2" key="1">
    <citation type="submission" date="2021-07" db="EMBL/GenBank/DDBJ databases">
        <authorList>
            <consortium name="Genoscope - CEA"/>
            <person name="William W."/>
        </authorList>
    </citation>
    <scope>NUCLEOTIDE SEQUENCE [LARGE SCALE GENOMIC DNA]</scope>
</reference>
<evidence type="ECO:0000313" key="2">
    <source>
        <dbReference type="Proteomes" id="UP000694005"/>
    </source>
</evidence>
<organism evidence="1 2">
    <name type="scientific">Brassica campestris</name>
    <name type="common">Field mustard</name>
    <dbReference type="NCBI Taxonomy" id="3711"/>
    <lineage>
        <taxon>Eukaryota</taxon>
        <taxon>Viridiplantae</taxon>
        <taxon>Streptophyta</taxon>
        <taxon>Embryophyta</taxon>
        <taxon>Tracheophyta</taxon>
        <taxon>Spermatophyta</taxon>
        <taxon>Magnoliopsida</taxon>
        <taxon>eudicotyledons</taxon>
        <taxon>Gunneridae</taxon>
        <taxon>Pentapetalae</taxon>
        <taxon>rosids</taxon>
        <taxon>malvids</taxon>
        <taxon>Brassicales</taxon>
        <taxon>Brassicaceae</taxon>
        <taxon>Brassiceae</taxon>
        <taxon>Brassica</taxon>
    </lineage>
</organism>